<name>A0ABN9GQ86_9NEOB</name>
<organism evidence="2 3">
    <name type="scientific">Staurois parvus</name>
    <dbReference type="NCBI Taxonomy" id="386267"/>
    <lineage>
        <taxon>Eukaryota</taxon>
        <taxon>Metazoa</taxon>
        <taxon>Chordata</taxon>
        <taxon>Craniata</taxon>
        <taxon>Vertebrata</taxon>
        <taxon>Euteleostomi</taxon>
        <taxon>Amphibia</taxon>
        <taxon>Batrachia</taxon>
        <taxon>Anura</taxon>
        <taxon>Neobatrachia</taxon>
        <taxon>Ranoidea</taxon>
        <taxon>Ranidae</taxon>
        <taxon>Staurois</taxon>
    </lineage>
</organism>
<dbReference type="EMBL" id="CATNWA010019152">
    <property type="protein sequence ID" value="CAI9611622.1"/>
    <property type="molecule type" value="Genomic_DNA"/>
</dbReference>
<keyword evidence="1" id="KW-0472">Membrane</keyword>
<reference evidence="2" key="1">
    <citation type="submission" date="2023-05" db="EMBL/GenBank/DDBJ databases">
        <authorList>
            <person name="Stuckert A."/>
        </authorList>
    </citation>
    <scope>NUCLEOTIDE SEQUENCE</scope>
</reference>
<feature type="non-terminal residue" evidence="2">
    <location>
        <position position="50"/>
    </location>
</feature>
<accession>A0ABN9GQ86</accession>
<comment type="caution">
    <text evidence="2">The sequence shown here is derived from an EMBL/GenBank/DDBJ whole genome shotgun (WGS) entry which is preliminary data.</text>
</comment>
<protein>
    <submittedName>
        <fullName evidence="2">Uncharacterized protein</fullName>
    </submittedName>
</protein>
<evidence type="ECO:0000313" key="3">
    <source>
        <dbReference type="Proteomes" id="UP001162483"/>
    </source>
</evidence>
<proteinExistence type="predicted"/>
<sequence>MSEQYRYPPNPLFKVDSPTYFIRGMVSFLKLYFFCHNFSENEKFFFTYCH</sequence>
<dbReference type="Proteomes" id="UP001162483">
    <property type="component" value="Unassembled WGS sequence"/>
</dbReference>
<keyword evidence="3" id="KW-1185">Reference proteome</keyword>
<feature type="transmembrane region" description="Helical" evidence="1">
    <location>
        <begin position="20"/>
        <end position="38"/>
    </location>
</feature>
<evidence type="ECO:0000256" key="1">
    <source>
        <dbReference type="SAM" id="Phobius"/>
    </source>
</evidence>
<gene>
    <name evidence="2" type="ORF">SPARVUS_LOCUS14581139</name>
</gene>
<keyword evidence="1" id="KW-1133">Transmembrane helix</keyword>
<evidence type="ECO:0000313" key="2">
    <source>
        <dbReference type="EMBL" id="CAI9611622.1"/>
    </source>
</evidence>
<keyword evidence="1" id="KW-0812">Transmembrane</keyword>